<feature type="compositionally biased region" description="Polar residues" evidence="1">
    <location>
        <begin position="1"/>
        <end position="12"/>
    </location>
</feature>
<protein>
    <recommendedName>
        <fullName evidence="2">BTB domain-containing protein</fullName>
    </recommendedName>
</protein>
<evidence type="ECO:0000313" key="4">
    <source>
        <dbReference type="Proteomes" id="UP000815677"/>
    </source>
</evidence>
<sequence>MPTDAPESTPTLTPKDAPAPFAPTGTDSFAHTRPSDFILRSSDGVDFHVHKDSLKFASDVFQDMFAVVAPNSAENDAEQLMRDGKPVLPQRVIYKLLCFAYPARSAGQVKVDVNDIDPDLVDVFRAAHKYQFVVLEEMLKNTMNEFAGLPSRAIADPYRIFAIGKLLGHRELAKAAILAATGRERPKMLNFPELRLLSWSEGEQIHQLTAEYKHKMHAALDAAANVSHLGTTELVWAWRQHSEPLKPSTCTFVEPGPSNPLSIPCAEWFLKHIEQLKAGALGLPYSQITTKECIQALSPSLRTTIASCFECARFTEREIQLFADHACAVLSKAHASLESEIDAVLA</sequence>
<dbReference type="SUPFAM" id="SSF54695">
    <property type="entry name" value="POZ domain"/>
    <property type="match status" value="1"/>
</dbReference>
<evidence type="ECO:0000313" key="3">
    <source>
        <dbReference type="EMBL" id="GAT57241.1"/>
    </source>
</evidence>
<proteinExistence type="predicted"/>
<organism evidence="3 4">
    <name type="scientific">Mycena chlorophos</name>
    <name type="common">Agaric fungus</name>
    <name type="synonym">Agaricus chlorophos</name>
    <dbReference type="NCBI Taxonomy" id="658473"/>
    <lineage>
        <taxon>Eukaryota</taxon>
        <taxon>Fungi</taxon>
        <taxon>Dikarya</taxon>
        <taxon>Basidiomycota</taxon>
        <taxon>Agaricomycotina</taxon>
        <taxon>Agaricomycetes</taxon>
        <taxon>Agaricomycetidae</taxon>
        <taxon>Agaricales</taxon>
        <taxon>Marasmiineae</taxon>
        <taxon>Mycenaceae</taxon>
        <taxon>Mycena</taxon>
    </lineage>
</organism>
<evidence type="ECO:0000259" key="2">
    <source>
        <dbReference type="PROSITE" id="PS50097"/>
    </source>
</evidence>
<dbReference type="PROSITE" id="PS50097">
    <property type="entry name" value="BTB"/>
    <property type="match status" value="1"/>
</dbReference>
<dbReference type="Proteomes" id="UP000815677">
    <property type="component" value="Unassembled WGS sequence"/>
</dbReference>
<gene>
    <name evidence="3" type="ORF">MCHLO_13802</name>
</gene>
<dbReference type="Pfam" id="PF00651">
    <property type="entry name" value="BTB"/>
    <property type="match status" value="1"/>
</dbReference>
<evidence type="ECO:0000256" key="1">
    <source>
        <dbReference type="SAM" id="MobiDB-lite"/>
    </source>
</evidence>
<feature type="domain" description="BTB" evidence="2">
    <location>
        <begin position="35"/>
        <end position="104"/>
    </location>
</feature>
<dbReference type="EMBL" id="DF849426">
    <property type="protein sequence ID" value="GAT57241.1"/>
    <property type="molecule type" value="Genomic_DNA"/>
</dbReference>
<dbReference type="InterPro" id="IPR000210">
    <property type="entry name" value="BTB/POZ_dom"/>
</dbReference>
<accession>A0ABQ0M1M8</accession>
<dbReference type="InterPro" id="IPR011333">
    <property type="entry name" value="SKP1/BTB/POZ_sf"/>
</dbReference>
<reference evidence="3" key="1">
    <citation type="submission" date="2014-09" db="EMBL/GenBank/DDBJ databases">
        <title>Genome sequence of the luminous mushroom Mycena chlorophos for searching fungal bioluminescence genes.</title>
        <authorList>
            <person name="Tanaka Y."/>
            <person name="Kasuga D."/>
            <person name="Oba Y."/>
            <person name="Hase S."/>
            <person name="Sato K."/>
            <person name="Oba Y."/>
            <person name="Sakakibara Y."/>
        </authorList>
    </citation>
    <scope>NUCLEOTIDE SEQUENCE</scope>
</reference>
<dbReference type="Gene3D" id="3.30.710.10">
    <property type="entry name" value="Potassium Channel Kv1.1, Chain A"/>
    <property type="match status" value="1"/>
</dbReference>
<name>A0ABQ0M1M8_MYCCL</name>
<keyword evidence="4" id="KW-1185">Reference proteome</keyword>
<feature type="region of interest" description="Disordered" evidence="1">
    <location>
        <begin position="1"/>
        <end position="27"/>
    </location>
</feature>